<evidence type="ECO:0000256" key="1">
    <source>
        <dbReference type="ARBA" id="ARBA00004245"/>
    </source>
</evidence>
<evidence type="ECO:0000256" key="4">
    <source>
        <dbReference type="ARBA" id="ARBA00022490"/>
    </source>
</evidence>
<dbReference type="GO" id="GO:0001578">
    <property type="term" value="P:microtubule bundle formation"/>
    <property type="evidence" value="ECO:0007669"/>
    <property type="project" value="TreeGrafter"/>
</dbReference>
<dbReference type="Pfam" id="PF05517">
    <property type="entry name" value="p25-alpha"/>
    <property type="match status" value="1"/>
</dbReference>
<evidence type="ECO:0000313" key="9">
    <source>
        <dbReference type="Proteomes" id="UP001153269"/>
    </source>
</evidence>
<dbReference type="GO" id="GO:0046785">
    <property type="term" value="P:microtubule polymerization"/>
    <property type="evidence" value="ECO:0007669"/>
    <property type="project" value="InterPro"/>
</dbReference>
<evidence type="ECO:0000256" key="6">
    <source>
        <dbReference type="ARBA" id="ARBA00023212"/>
    </source>
</evidence>
<proteinExistence type="inferred from homology"/>
<evidence type="ECO:0000256" key="3">
    <source>
        <dbReference type="ARBA" id="ARBA00014005"/>
    </source>
</evidence>
<dbReference type="GO" id="GO:0015631">
    <property type="term" value="F:tubulin binding"/>
    <property type="evidence" value="ECO:0007669"/>
    <property type="project" value="InterPro"/>
</dbReference>
<feature type="region of interest" description="Disordered" evidence="7">
    <location>
        <begin position="60"/>
        <end position="89"/>
    </location>
</feature>
<dbReference type="SUPFAM" id="SSF47473">
    <property type="entry name" value="EF-hand"/>
    <property type="match status" value="1"/>
</dbReference>
<dbReference type="PANTHER" id="PTHR12932:SF16">
    <property type="entry name" value="TUBULIN POLYMERIZATION-PROMOTING PROTEIN FAMILY MEMBER 3"/>
    <property type="match status" value="1"/>
</dbReference>
<dbReference type="Gene3D" id="1.10.238.10">
    <property type="entry name" value="EF-hand"/>
    <property type="match status" value="1"/>
</dbReference>
<dbReference type="AlphaFoldDB" id="A0A9N7UNX1"/>
<sequence length="268" mass="29048">MECMLPTTAASQLSSITSQTTPSCDVTAAVVIETEATGLTGFTSLCNGHVQWTPADAVQSRVKTTEKNPGQNREGHHRRQPTAGGETQETRFSGIMADSADMEQLLAAFKKFAVRGDTKAMGKELNGKNWAKLCKDCKIIDGKSVSVTDVDIVFSKVKQKTSRVITFEEFHRALQELAPKRFKGQSKEEALRSIVALVEGGEPSNAGVTKWRDGAVDRLTDAPATPGHTKNASMRAQGQRSRGPRGARGQDRLRGAYKTLDVRLQDSG</sequence>
<protein>
    <recommendedName>
        <fullName evidence="3">Tubulin polymerization-promoting protein family member 3</fullName>
    </recommendedName>
</protein>
<dbReference type="GO" id="GO:0005874">
    <property type="term" value="C:microtubule"/>
    <property type="evidence" value="ECO:0007669"/>
    <property type="project" value="UniProtKB-KW"/>
</dbReference>
<dbReference type="PANTHER" id="PTHR12932">
    <property type="entry name" value="P25 ALPHA-RELATED"/>
    <property type="match status" value="1"/>
</dbReference>
<keyword evidence="9" id="KW-1185">Reference proteome</keyword>
<dbReference type="GO" id="GO:0032273">
    <property type="term" value="P:positive regulation of protein polymerization"/>
    <property type="evidence" value="ECO:0007669"/>
    <property type="project" value="TreeGrafter"/>
</dbReference>
<feature type="compositionally biased region" description="Polar residues" evidence="7">
    <location>
        <begin position="228"/>
        <end position="240"/>
    </location>
</feature>
<keyword evidence="5" id="KW-0493">Microtubule</keyword>
<evidence type="ECO:0000256" key="7">
    <source>
        <dbReference type="SAM" id="MobiDB-lite"/>
    </source>
</evidence>
<dbReference type="InterPro" id="IPR011992">
    <property type="entry name" value="EF-hand-dom_pair"/>
</dbReference>
<accession>A0A9N7UNX1</accession>
<dbReference type="FunFam" id="1.10.238.10:FF:000057">
    <property type="entry name" value="Tubulin polymerization-promoting protein family member 3"/>
    <property type="match status" value="1"/>
</dbReference>
<comment type="subcellular location">
    <subcellularLocation>
        <location evidence="1">Cytoplasm</location>
        <location evidence="1">Cytoskeleton</location>
    </subcellularLocation>
</comment>
<keyword evidence="6" id="KW-0206">Cytoskeleton</keyword>
<dbReference type="EMBL" id="CADEAL010001628">
    <property type="protein sequence ID" value="CAB1434075.1"/>
    <property type="molecule type" value="Genomic_DNA"/>
</dbReference>
<feature type="region of interest" description="Disordered" evidence="7">
    <location>
        <begin position="218"/>
        <end position="254"/>
    </location>
</feature>
<dbReference type="Proteomes" id="UP001153269">
    <property type="component" value="Unassembled WGS sequence"/>
</dbReference>
<comment type="similarity">
    <text evidence="2">Belongs to the TPPP family.</text>
</comment>
<organism evidence="8 9">
    <name type="scientific">Pleuronectes platessa</name>
    <name type="common">European plaice</name>
    <dbReference type="NCBI Taxonomy" id="8262"/>
    <lineage>
        <taxon>Eukaryota</taxon>
        <taxon>Metazoa</taxon>
        <taxon>Chordata</taxon>
        <taxon>Craniata</taxon>
        <taxon>Vertebrata</taxon>
        <taxon>Euteleostomi</taxon>
        <taxon>Actinopterygii</taxon>
        <taxon>Neopterygii</taxon>
        <taxon>Teleostei</taxon>
        <taxon>Neoteleostei</taxon>
        <taxon>Acanthomorphata</taxon>
        <taxon>Carangaria</taxon>
        <taxon>Pleuronectiformes</taxon>
        <taxon>Pleuronectoidei</taxon>
        <taxon>Pleuronectidae</taxon>
        <taxon>Pleuronectes</taxon>
    </lineage>
</organism>
<evidence type="ECO:0000256" key="2">
    <source>
        <dbReference type="ARBA" id="ARBA00010994"/>
    </source>
</evidence>
<evidence type="ECO:0000256" key="5">
    <source>
        <dbReference type="ARBA" id="ARBA00022701"/>
    </source>
</evidence>
<gene>
    <name evidence="8" type="ORF">PLEPLA_LOCUS22157</name>
</gene>
<reference evidence="8" key="1">
    <citation type="submission" date="2020-03" db="EMBL/GenBank/DDBJ databases">
        <authorList>
            <person name="Weist P."/>
        </authorList>
    </citation>
    <scope>NUCLEOTIDE SEQUENCE</scope>
</reference>
<keyword evidence="4" id="KW-0963">Cytoplasm</keyword>
<name>A0A9N7UNX1_PLEPL</name>
<evidence type="ECO:0000313" key="8">
    <source>
        <dbReference type="EMBL" id="CAB1434075.1"/>
    </source>
</evidence>
<dbReference type="InterPro" id="IPR008907">
    <property type="entry name" value="TPP/p25"/>
</dbReference>
<comment type="caution">
    <text evidence="8">The sequence shown here is derived from an EMBL/GenBank/DDBJ whole genome shotgun (WGS) entry which is preliminary data.</text>
</comment>